<comment type="caution">
    <text evidence="1">The sequence shown here is derived from an EMBL/GenBank/DDBJ whole genome shotgun (WGS) entry which is preliminary data.</text>
</comment>
<proteinExistence type="predicted"/>
<evidence type="ECO:0000313" key="1">
    <source>
        <dbReference type="EMBL" id="KAH3663285.1"/>
    </source>
</evidence>
<dbReference type="EMBL" id="JAEUBD010001266">
    <property type="protein sequence ID" value="KAH3663285.1"/>
    <property type="molecule type" value="Genomic_DNA"/>
</dbReference>
<dbReference type="AlphaFoldDB" id="A0A9P8P0Y7"/>
<name>A0A9P8P0Y7_9ASCO</name>
<sequence length="69" mass="7816">MDDQLTHEKRFDIDVEPPTGVFRESSWVDVLVSCKKLNALIAFSLLLESAESKQQNVDTISGELQREAH</sequence>
<keyword evidence="2" id="KW-1185">Reference proteome</keyword>
<reference evidence="1" key="1">
    <citation type="journal article" date="2021" name="Open Biol.">
        <title>Shared evolutionary footprints suggest mitochondrial oxidative damage underlies multiple complex I losses in fungi.</title>
        <authorList>
            <person name="Schikora-Tamarit M.A."/>
            <person name="Marcet-Houben M."/>
            <person name="Nosek J."/>
            <person name="Gabaldon T."/>
        </authorList>
    </citation>
    <scope>NUCLEOTIDE SEQUENCE</scope>
    <source>
        <strain evidence="1">NCAIM Y.01608</strain>
    </source>
</reference>
<reference evidence="1" key="2">
    <citation type="submission" date="2021-01" db="EMBL/GenBank/DDBJ databases">
        <authorList>
            <person name="Schikora-Tamarit M.A."/>
        </authorList>
    </citation>
    <scope>NUCLEOTIDE SEQUENCE</scope>
    <source>
        <strain evidence="1">NCAIM Y.01608</strain>
    </source>
</reference>
<accession>A0A9P8P0Y7</accession>
<evidence type="ECO:0000313" key="2">
    <source>
        <dbReference type="Proteomes" id="UP000788993"/>
    </source>
</evidence>
<gene>
    <name evidence="1" type="ORF">OGATHE_004861</name>
</gene>
<protein>
    <submittedName>
        <fullName evidence="1">Uncharacterized protein</fullName>
    </submittedName>
</protein>
<dbReference type="Proteomes" id="UP000788993">
    <property type="component" value="Unassembled WGS sequence"/>
</dbReference>
<organism evidence="1 2">
    <name type="scientific">Ogataea polymorpha</name>
    <dbReference type="NCBI Taxonomy" id="460523"/>
    <lineage>
        <taxon>Eukaryota</taxon>
        <taxon>Fungi</taxon>
        <taxon>Dikarya</taxon>
        <taxon>Ascomycota</taxon>
        <taxon>Saccharomycotina</taxon>
        <taxon>Pichiomycetes</taxon>
        <taxon>Pichiales</taxon>
        <taxon>Pichiaceae</taxon>
        <taxon>Ogataea</taxon>
    </lineage>
</organism>